<dbReference type="PROSITE" id="PS01032">
    <property type="entry name" value="PPM_1"/>
    <property type="match status" value="1"/>
</dbReference>
<evidence type="ECO:0000259" key="11">
    <source>
        <dbReference type="PROSITE" id="PS51746"/>
    </source>
</evidence>
<feature type="domain" description="PPM-type phosphatase" evidence="11">
    <location>
        <begin position="27"/>
        <end position="510"/>
    </location>
</feature>
<evidence type="ECO:0000256" key="1">
    <source>
        <dbReference type="ARBA" id="ARBA00001936"/>
    </source>
</evidence>
<dbReference type="EnsemblMetazoa" id="XM_003383143.3">
    <property type="protein sequence ID" value="XP_003383191.1"/>
    <property type="gene ID" value="LOC100638373"/>
</dbReference>
<dbReference type="PROSITE" id="PS51746">
    <property type="entry name" value="PPM_2"/>
    <property type="match status" value="1"/>
</dbReference>
<evidence type="ECO:0000256" key="2">
    <source>
        <dbReference type="ARBA" id="ARBA00006702"/>
    </source>
</evidence>
<dbReference type="STRING" id="400682.A0A1X7VQG7"/>
<evidence type="ECO:0000256" key="9">
    <source>
        <dbReference type="RuleBase" id="RU003465"/>
    </source>
</evidence>
<organism evidence="12">
    <name type="scientific">Amphimedon queenslandica</name>
    <name type="common">Sponge</name>
    <dbReference type="NCBI Taxonomy" id="400682"/>
    <lineage>
        <taxon>Eukaryota</taxon>
        <taxon>Metazoa</taxon>
        <taxon>Porifera</taxon>
        <taxon>Demospongiae</taxon>
        <taxon>Heteroscleromorpha</taxon>
        <taxon>Haplosclerida</taxon>
        <taxon>Niphatidae</taxon>
        <taxon>Amphimedon</taxon>
    </lineage>
</organism>
<feature type="compositionally biased region" description="Acidic residues" evidence="10">
    <location>
        <begin position="238"/>
        <end position="262"/>
    </location>
</feature>
<accession>A0A1X7VQG7</accession>
<evidence type="ECO:0000313" key="13">
    <source>
        <dbReference type="Proteomes" id="UP000007879"/>
    </source>
</evidence>
<dbReference type="SMART" id="SM00332">
    <property type="entry name" value="PP2Cc"/>
    <property type="match status" value="1"/>
</dbReference>
<evidence type="ECO:0000256" key="3">
    <source>
        <dbReference type="ARBA" id="ARBA00013081"/>
    </source>
</evidence>
<gene>
    <name evidence="12" type="primary">100638373</name>
</gene>
<dbReference type="AlphaFoldDB" id="A0A1X7VQG7"/>
<keyword evidence="13" id="KW-1185">Reference proteome</keyword>
<dbReference type="Gene3D" id="3.60.40.10">
    <property type="entry name" value="PPM-type phosphatase domain"/>
    <property type="match status" value="2"/>
</dbReference>
<dbReference type="Pfam" id="PF00481">
    <property type="entry name" value="PP2C"/>
    <property type="match status" value="2"/>
</dbReference>
<feature type="region of interest" description="Disordered" evidence="10">
    <location>
        <begin position="172"/>
        <end position="206"/>
    </location>
</feature>
<evidence type="ECO:0000256" key="7">
    <source>
        <dbReference type="ARBA" id="ARBA00022912"/>
    </source>
</evidence>
<keyword evidence="8" id="KW-0464">Manganese</keyword>
<dbReference type="EnsemblMetazoa" id="Aqu2.1.42124_001">
    <property type="protein sequence ID" value="Aqu2.1.42124_001"/>
    <property type="gene ID" value="Aqu2.1.42124"/>
</dbReference>
<protein>
    <recommendedName>
        <fullName evidence="3">protein-serine/threonine phosphatase</fullName>
        <ecNumber evidence="3">3.1.3.16</ecNumber>
    </recommendedName>
</protein>
<dbReference type="InterPro" id="IPR036457">
    <property type="entry name" value="PPM-type-like_dom_sf"/>
</dbReference>
<reference evidence="13" key="1">
    <citation type="journal article" date="2010" name="Nature">
        <title>The Amphimedon queenslandica genome and the evolution of animal complexity.</title>
        <authorList>
            <person name="Srivastava M."/>
            <person name="Simakov O."/>
            <person name="Chapman J."/>
            <person name="Fahey B."/>
            <person name="Gauthier M.E."/>
            <person name="Mitros T."/>
            <person name="Richards G.S."/>
            <person name="Conaco C."/>
            <person name="Dacre M."/>
            <person name="Hellsten U."/>
            <person name="Larroux C."/>
            <person name="Putnam N.H."/>
            <person name="Stanke M."/>
            <person name="Adamska M."/>
            <person name="Darling A."/>
            <person name="Degnan S.M."/>
            <person name="Oakley T.H."/>
            <person name="Plachetzki D.C."/>
            <person name="Zhai Y."/>
            <person name="Adamski M."/>
            <person name="Calcino A."/>
            <person name="Cummins S.F."/>
            <person name="Goodstein D.M."/>
            <person name="Harris C."/>
            <person name="Jackson D.J."/>
            <person name="Leys S.P."/>
            <person name="Shu S."/>
            <person name="Woodcroft B.J."/>
            <person name="Vervoort M."/>
            <person name="Kosik K.S."/>
            <person name="Manning G."/>
            <person name="Degnan B.M."/>
            <person name="Rokhsar D.S."/>
        </authorList>
    </citation>
    <scope>NUCLEOTIDE SEQUENCE [LARGE SCALE GENOMIC DNA]</scope>
</reference>
<keyword evidence="6" id="KW-0460">Magnesium</keyword>
<sequence length="525" mass="58048">MGGFLTKPITDKTVTNGTIGVSDKECQYGTATMQGWRENMEDVITVVTDFDDKCSFLGVFDGHGGKEVSVYCSRHLPGFLKASVGYQDGDVSRGFCEAYMNCDRKLLTEDALKEMKLINESEINEGEEELNGEESGDEVERLTEEAHMPLDKVLQACIEDKKLLKYLINVANRNNGDGSNDDEISSSDGEGMASEEGLGGADNIKETQRSRVYSQFIKELSVQYKPALNELQTMMGEDSSEGEEEEEEEEEEEGPGEGETEEEGKPVIANNVRKRKRCDESDEDLKDSKRLKEGRQEMGQALGEGGGARGEGEGAKEEGDGDEYHDSEGHESGSTATVCLIKTNILYVANAGDSRCVLSSNGEAVDLSLDHKPIDPLERERIERAGGHIDEDLRVNGGLNMSRAIGDHMYKTNETLPLKDQMISAYPDVHTRLLQTQDQFLVLASDGIWNCLDSQQVVDFINAKLLEVRNSKKDLVLSHICEELCDACLAEDIDNDGTGCDNMSIIITLLKPFDKLFNERDLQQQ</sequence>
<dbReference type="Proteomes" id="UP000007879">
    <property type="component" value="Unassembled WGS sequence"/>
</dbReference>
<keyword evidence="7 9" id="KW-0904">Protein phosphatase</keyword>
<evidence type="ECO:0000256" key="8">
    <source>
        <dbReference type="ARBA" id="ARBA00023211"/>
    </source>
</evidence>
<dbReference type="SUPFAM" id="SSF81606">
    <property type="entry name" value="PP2C-like"/>
    <property type="match status" value="1"/>
</dbReference>
<feature type="region of interest" description="Disordered" evidence="10">
    <location>
        <begin position="235"/>
        <end position="332"/>
    </location>
</feature>
<keyword evidence="5 9" id="KW-0378">Hydrolase</keyword>
<dbReference type="InterPro" id="IPR015655">
    <property type="entry name" value="PP2C"/>
</dbReference>
<evidence type="ECO:0000256" key="5">
    <source>
        <dbReference type="ARBA" id="ARBA00022801"/>
    </source>
</evidence>
<dbReference type="InterPro" id="IPR001932">
    <property type="entry name" value="PPM-type_phosphatase-like_dom"/>
</dbReference>
<evidence type="ECO:0000256" key="4">
    <source>
        <dbReference type="ARBA" id="ARBA00022723"/>
    </source>
</evidence>
<dbReference type="EC" id="3.1.3.16" evidence="3"/>
<feature type="compositionally biased region" description="Basic and acidic residues" evidence="10">
    <location>
        <begin position="310"/>
        <end position="331"/>
    </location>
</feature>
<dbReference type="PANTHER" id="PTHR13832:SF803">
    <property type="entry name" value="PROTEIN PHOSPHATASE 1G"/>
    <property type="match status" value="1"/>
</dbReference>
<dbReference type="PANTHER" id="PTHR13832">
    <property type="entry name" value="PROTEIN PHOSPHATASE 2C"/>
    <property type="match status" value="1"/>
</dbReference>
<dbReference type="GO" id="GO:0004722">
    <property type="term" value="F:protein serine/threonine phosphatase activity"/>
    <property type="evidence" value="ECO:0007669"/>
    <property type="project" value="UniProtKB-EC"/>
</dbReference>
<name>A0A1X7VQG7_AMPQE</name>
<dbReference type="InParanoid" id="A0A1X7VQG7"/>
<reference evidence="12" key="2">
    <citation type="submission" date="2017-05" db="UniProtKB">
        <authorList>
            <consortium name="EnsemblMetazoa"/>
        </authorList>
    </citation>
    <scope>IDENTIFICATION</scope>
</reference>
<dbReference type="GO" id="GO:0046872">
    <property type="term" value="F:metal ion binding"/>
    <property type="evidence" value="ECO:0007669"/>
    <property type="project" value="UniProtKB-KW"/>
</dbReference>
<evidence type="ECO:0000313" key="12">
    <source>
        <dbReference type="EnsemblMetazoa" id="Aqu2.1.42124_001"/>
    </source>
</evidence>
<dbReference type="KEGG" id="aqu:100638373"/>
<dbReference type="CDD" id="cd00143">
    <property type="entry name" value="PP2Cc"/>
    <property type="match status" value="1"/>
</dbReference>
<evidence type="ECO:0000256" key="10">
    <source>
        <dbReference type="SAM" id="MobiDB-lite"/>
    </source>
</evidence>
<feature type="compositionally biased region" description="Basic and acidic residues" evidence="10">
    <location>
        <begin position="286"/>
        <end position="296"/>
    </location>
</feature>
<comment type="similarity">
    <text evidence="2 9">Belongs to the PP2C family.</text>
</comment>
<evidence type="ECO:0000256" key="6">
    <source>
        <dbReference type="ARBA" id="ARBA00022842"/>
    </source>
</evidence>
<dbReference type="OrthoDB" id="10264738at2759"/>
<dbReference type="InterPro" id="IPR000222">
    <property type="entry name" value="PP2C_BS"/>
</dbReference>
<comment type="cofactor">
    <cofactor evidence="1">
        <name>Mn(2+)</name>
        <dbReference type="ChEBI" id="CHEBI:29035"/>
    </cofactor>
</comment>
<keyword evidence="4" id="KW-0479">Metal-binding</keyword>
<proteinExistence type="inferred from homology"/>